<evidence type="ECO:0000256" key="8">
    <source>
        <dbReference type="ARBA" id="ARBA00023136"/>
    </source>
</evidence>
<evidence type="ECO:0000256" key="3">
    <source>
        <dbReference type="ARBA" id="ARBA00013934"/>
    </source>
</evidence>
<dbReference type="PANTHER" id="PTHR13141:SF4">
    <property type="entry name" value="TRANSMEMBRANE PROTEIN 242"/>
    <property type="match status" value="1"/>
</dbReference>
<evidence type="ECO:0000259" key="12">
    <source>
        <dbReference type="PROSITE" id="PS50998"/>
    </source>
</evidence>
<name>A0A5C6NLP7_9TELE</name>
<feature type="transmembrane region" description="Helical" evidence="11">
    <location>
        <begin position="85"/>
        <end position="107"/>
    </location>
</feature>
<evidence type="ECO:0000313" key="13">
    <source>
        <dbReference type="EMBL" id="TWW68374.1"/>
    </source>
</evidence>
<keyword evidence="6 11" id="KW-1133">Transmembrane helix</keyword>
<evidence type="ECO:0000256" key="11">
    <source>
        <dbReference type="SAM" id="Phobius"/>
    </source>
</evidence>
<feature type="transmembrane region" description="Helical" evidence="11">
    <location>
        <begin position="227"/>
        <end position="249"/>
    </location>
</feature>
<comment type="function">
    <text evidence="10">Scaffold protein that participates in the c-ring assembly of mitochondrial ATP synthase (F(1)F(0) ATP synthase or complex V) by facilitating the membrane insertion and oligomer formation of the subunit c/ATP5MC3. Participates in the incorporation of the c-ring into vestigial complexes. Additionally influences the incorporation of subunits MT-ATP6, MT-ATP8, ATP5MJ, and ATP5MK in the ATP synthase.</text>
</comment>
<dbReference type="Gene3D" id="4.10.740.10">
    <property type="entry name" value="Coagulation Factor IX"/>
    <property type="match status" value="1"/>
</dbReference>
<evidence type="ECO:0000256" key="10">
    <source>
        <dbReference type="ARBA" id="ARBA00045905"/>
    </source>
</evidence>
<sequence length="342" mass="36786">MAKYDYKLLLVDGETASSFLSRSLLYNSWDFELVVPDSLERECREELCTYEEAREVFEDNVQTDLFWKTYLSSQGSAPGVDVSGLVAGLLAIVVCAIIATVLGIYFCKGRFKTGRQSSQTPVRMTADGHPVPESVPLGRIPAPGLPSYNEALTSRGQHDAPPPPYSGVPITTGTTVAFMPHILSISSFSPWYFSSFSCSFFLMLLSLGIATSITTTVSGVYPPPSCAVFLATVASAGMMAGFGSTLALAKKRSPEWFNKGFLVTTAAPETGASLALRALGWGSLLSCCGVGMLSFTLWKILGVHNLTEFRLKMASFFPPVPKTAESAAGSGCHEWDSVFKSK</sequence>
<evidence type="ECO:0000256" key="5">
    <source>
        <dbReference type="ARBA" id="ARBA00022792"/>
    </source>
</evidence>
<dbReference type="GO" id="GO:0005743">
    <property type="term" value="C:mitochondrial inner membrane"/>
    <property type="evidence" value="ECO:0007669"/>
    <property type="project" value="UniProtKB-SubCell"/>
</dbReference>
<dbReference type="PROSITE" id="PS00011">
    <property type="entry name" value="GLA_1"/>
    <property type="match status" value="1"/>
</dbReference>
<dbReference type="FunFam" id="4.10.740.10:FF:000001">
    <property type="entry name" value="vitamin K-dependent protein S"/>
    <property type="match status" value="1"/>
</dbReference>
<keyword evidence="7" id="KW-0496">Mitochondrion</keyword>
<evidence type="ECO:0000256" key="4">
    <source>
        <dbReference type="ARBA" id="ARBA00022692"/>
    </source>
</evidence>
<dbReference type="InterPro" id="IPR009792">
    <property type="entry name" value="TMEM242"/>
</dbReference>
<evidence type="ECO:0000256" key="9">
    <source>
        <dbReference type="ARBA" id="ARBA00023157"/>
    </source>
</evidence>
<dbReference type="Proteomes" id="UP000324091">
    <property type="component" value="Chromosome 19"/>
</dbReference>
<dbReference type="GO" id="GO:0005509">
    <property type="term" value="F:calcium ion binding"/>
    <property type="evidence" value="ECO:0007669"/>
    <property type="project" value="InterPro"/>
</dbReference>
<protein>
    <recommendedName>
        <fullName evidence="3">Transmembrane protein 242</fullName>
    </recommendedName>
</protein>
<dbReference type="PROSITE" id="PS50998">
    <property type="entry name" value="GLA_2"/>
    <property type="match status" value="1"/>
</dbReference>
<proteinExistence type="inferred from homology"/>
<dbReference type="Pfam" id="PF07096">
    <property type="entry name" value="DUF1358"/>
    <property type="match status" value="1"/>
</dbReference>
<dbReference type="Pfam" id="PF00594">
    <property type="entry name" value="Gla"/>
    <property type="match status" value="1"/>
</dbReference>
<evidence type="ECO:0000313" key="14">
    <source>
        <dbReference type="Proteomes" id="UP000324091"/>
    </source>
</evidence>
<dbReference type="InterPro" id="IPR035972">
    <property type="entry name" value="GLA-like_dom_SF"/>
</dbReference>
<dbReference type="InterPro" id="IPR017857">
    <property type="entry name" value="Coagulation_fac-like_Gla_dom"/>
</dbReference>
<evidence type="ECO:0000256" key="1">
    <source>
        <dbReference type="ARBA" id="ARBA00004448"/>
    </source>
</evidence>
<comment type="subcellular location">
    <subcellularLocation>
        <location evidence="1">Mitochondrion inner membrane</location>
        <topology evidence="1">Multi-pass membrane protein</topology>
    </subcellularLocation>
</comment>
<dbReference type="EMBL" id="RHFK02000011">
    <property type="protein sequence ID" value="TWW68374.1"/>
    <property type="molecule type" value="Genomic_DNA"/>
</dbReference>
<dbReference type="InterPro" id="IPR000294">
    <property type="entry name" value="GLA_domain"/>
</dbReference>
<dbReference type="PANTHER" id="PTHR13141">
    <property type="entry name" value="TRANSMEMBRANE PROTEIN 242"/>
    <property type="match status" value="1"/>
</dbReference>
<keyword evidence="5" id="KW-0999">Mitochondrion inner membrane</keyword>
<keyword evidence="4 11" id="KW-0812">Transmembrane</keyword>
<comment type="caution">
    <text evidence="13">The sequence shown here is derived from an EMBL/GenBank/DDBJ whole genome shotgun (WGS) entry which is preliminary data.</text>
</comment>
<dbReference type="PRINTS" id="PR00001">
    <property type="entry name" value="GLABLOOD"/>
</dbReference>
<gene>
    <name evidence="13" type="ORF">D4764_19G0001720</name>
</gene>
<evidence type="ECO:0000256" key="2">
    <source>
        <dbReference type="ARBA" id="ARBA00007570"/>
    </source>
</evidence>
<keyword evidence="14" id="KW-1185">Reference proteome</keyword>
<keyword evidence="8 11" id="KW-0472">Membrane</keyword>
<evidence type="ECO:0000256" key="7">
    <source>
        <dbReference type="ARBA" id="ARBA00023128"/>
    </source>
</evidence>
<dbReference type="SUPFAM" id="SSF57630">
    <property type="entry name" value="GLA-domain"/>
    <property type="match status" value="1"/>
</dbReference>
<organism evidence="13 14">
    <name type="scientific">Takifugu flavidus</name>
    <name type="common">sansaifugu</name>
    <dbReference type="NCBI Taxonomy" id="433684"/>
    <lineage>
        <taxon>Eukaryota</taxon>
        <taxon>Metazoa</taxon>
        <taxon>Chordata</taxon>
        <taxon>Craniata</taxon>
        <taxon>Vertebrata</taxon>
        <taxon>Euteleostomi</taxon>
        <taxon>Actinopterygii</taxon>
        <taxon>Neopterygii</taxon>
        <taxon>Teleostei</taxon>
        <taxon>Neoteleostei</taxon>
        <taxon>Acanthomorphata</taxon>
        <taxon>Eupercaria</taxon>
        <taxon>Tetraodontiformes</taxon>
        <taxon>Tetradontoidea</taxon>
        <taxon>Tetraodontidae</taxon>
        <taxon>Takifugu</taxon>
    </lineage>
</organism>
<accession>A0A5C6NLP7</accession>
<feature type="domain" description="Gla" evidence="12">
    <location>
        <begin position="26"/>
        <end position="72"/>
    </location>
</feature>
<feature type="transmembrane region" description="Helical" evidence="11">
    <location>
        <begin position="200"/>
        <end position="221"/>
    </location>
</feature>
<comment type="similarity">
    <text evidence="2">Belongs to the TMEM242 family.</text>
</comment>
<dbReference type="SMART" id="SM00069">
    <property type="entry name" value="GLA"/>
    <property type="match status" value="1"/>
</dbReference>
<dbReference type="AlphaFoldDB" id="A0A5C6NLP7"/>
<keyword evidence="9" id="KW-1015">Disulfide bond</keyword>
<dbReference type="GO" id="GO:0005576">
    <property type="term" value="C:extracellular region"/>
    <property type="evidence" value="ECO:0007669"/>
    <property type="project" value="InterPro"/>
</dbReference>
<reference evidence="13 14" key="1">
    <citation type="submission" date="2019-04" db="EMBL/GenBank/DDBJ databases">
        <title>Chromosome genome assembly for Takifugu flavidus.</title>
        <authorList>
            <person name="Xiao S."/>
        </authorList>
    </citation>
    <scope>NUCLEOTIDE SEQUENCE [LARGE SCALE GENOMIC DNA]</scope>
    <source>
        <strain evidence="13">HTHZ2018</strain>
        <tissue evidence="13">Muscle</tissue>
    </source>
</reference>
<evidence type="ECO:0000256" key="6">
    <source>
        <dbReference type="ARBA" id="ARBA00022989"/>
    </source>
</evidence>